<dbReference type="InterPro" id="IPR051044">
    <property type="entry name" value="MAG_DAG_Lipase"/>
</dbReference>
<dbReference type="Proteomes" id="UP000177967">
    <property type="component" value="Unassembled WGS sequence"/>
</dbReference>
<organism evidence="2 3">
    <name type="scientific">Candidatus Blackburnbacteria bacterium RIFCSPHIGHO2_01_FULL_43_15b</name>
    <dbReference type="NCBI Taxonomy" id="1797513"/>
    <lineage>
        <taxon>Bacteria</taxon>
        <taxon>Candidatus Blackburniibacteriota</taxon>
    </lineage>
</organism>
<evidence type="ECO:0000313" key="3">
    <source>
        <dbReference type="Proteomes" id="UP000177967"/>
    </source>
</evidence>
<dbReference type="InterPro" id="IPR022742">
    <property type="entry name" value="Hydrolase_4"/>
</dbReference>
<dbReference type="AlphaFoldDB" id="A0A1G1V1E5"/>
<evidence type="ECO:0000313" key="2">
    <source>
        <dbReference type="EMBL" id="OGY09145.1"/>
    </source>
</evidence>
<name>A0A1G1V1E5_9BACT</name>
<sequence length="279" mass="31769">MENHLLNKNKKSPTLVGIPTKSGQFEDKHYMIGSAPIFIDKKSEVGALLLHSYTSTPYEMKEIASYLADKGITVYAPLIAGHGTTPDDLAKTTIAEWQESAEKAYFFIKEKVRKVFVIGSSFGGNLAFHLATKFNNPLAGVISMGTPIKVQWQKAFLAAMYTYGFFKKNQKKRRRDYHFTFEDIDQVVYPVMPVKSLRRLFYFFRKVTPSSLPKITAPTLIIQSSQEKIVNPDSAQYIHEKLASKNKRILWMNGSTHALTIAEKRNLIFNTVYHFISEN</sequence>
<feature type="domain" description="Serine aminopeptidase S33" evidence="1">
    <location>
        <begin position="49"/>
        <end position="260"/>
    </location>
</feature>
<protein>
    <recommendedName>
        <fullName evidence="1">Serine aminopeptidase S33 domain-containing protein</fullName>
    </recommendedName>
</protein>
<dbReference type="EMBL" id="MHBW01000014">
    <property type="protein sequence ID" value="OGY09145.1"/>
    <property type="molecule type" value="Genomic_DNA"/>
</dbReference>
<gene>
    <name evidence="2" type="ORF">A2782_03215</name>
</gene>
<dbReference type="SUPFAM" id="SSF53474">
    <property type="entry name" value="alpha/beta-Hydrolases"/>
    <property type="match status" value="1"/>
</dbReference>
<dbReference type="PIRSF" id="PIRSF017388">
    <property type="entry name" value="Esterase_lipase"/>
    <property type="match status" value="1"/>
</dbReference>
<evidence type="ECO:0000259" key="1">
    <source>
        <dbReference type="Pfam" id="PF12146"/>
    </source>
</evidence>
<dbReference type="Gene3D" id="3.40.50.1820">
    <property type="entry name" value="alpha/beta hydrolase"/>
    <property type="match status" value="1"/>
</dbReference>
<comment type="caution">
    <text evidence="2">The sequence shown here is derived from an EMBL/GenBank/DDBJ whole genome shotgun (WGS) entry which is preliminary data.</text>
</comment>
<dbReference type="InterPro" id="IPR029058">
    <property type="entry name" value="AB_hydrolase_fold"/>
</dbReference>
<dbReference type="InterPro" id="IPR012354">
    <property type="entry name" value="Esterase_lipase"/>
</dbReference>
<dbReference type="PANTHER" id="PTHR11614">
    <property type="entry name" value="PHOSPHOLIPASE-RELATED"/>
    <property type="match status" value="1"/>
</dbReference>
<reference evidence="2 3" key="1">
    <citation type="journal article" date="2016" name="Nat. Commun.">
        <title>Thousands of microbial genomes shed light on interconnected biogeochemical processes in an aquifer system.</title>
        <authorList>
            <person name="Anantharaman K."/>
            <person name="Brown C.T."/>
            <person name="Hug L.A."/>
            <person name="Sharon I."/>
            <person name="Castelle C.J."/>
            <person name="Probst A.J."/>
            <person name="Thomas B.C."/>
            <person name="Singh A."/>
            <person name="Wilkins M.J."/>
            <person name="Karaoz U."/>
            <person name="Brodie E.L."/>
            <person name="Williams K.H."/>
            <person name="Hubbard S.S."/>
            <person name="Banfield J.F."/>
        </authorList>
    </citation>
    <scope>NUCLEOTIDE SEQUENCE [LARGE SCALE GENOMIC DNA]</scope>
</reference>
<dbReference type="Pfam" id="PF12146">
    <property type="entry name" value="Hydrolase_4"/>
    <property type="match status" value="1"/>
</dbReference>
<dbReference type="GO" id="GO:0052689">
    <property type="term" value="F:carboxylic ester hydrolase activity"/>
    <property type="evidence" value="ECO:0007669"/>
    <property type="project" value="InterPro"/>
</dbReference>
<proteinExistence type="predicted"/>
<accession>A0A1G1V1E5</accession>